<evidence type="ECO:0000313" key="3">
    <source>
        <dbReference type="EnsemblProtists" id="EKX55290"/>
    </source>
</evidence>
<keyword evidence="4" id="KW-1185">Reference proteome</keyword>
<dbReference type="AlphaFoldDB" id="L1K4C1"/>
<dbReference type="KEGG" id="gtt:GUITHDRAFT_131528"/>
<keyword evidence="1" id="KW-0472">Membrane</keyword>
<dbReference type="HOGENOM" id="CLU_1430510_0_0_1"/>
<gene>
    <name evidence="2" type="ORF">GUITHDRAFT_131528</name>
</gene>
<feature type="transmembrane region" description="Helical" evidence="1">
    <location>
        <begin position="29"/>
        <end position="50"/>
    </location>
</feature>
<keyword evidence="1" id="KW-0812">Transmembrane</keyword>
<reference evidence="2 4" key="1">
    <citation type="journal article" date="2012" name="Nature">
        <title>Algal genomes reveal evolutionary mosaicism and the fate of nucleomorphs.</title>
        <authorList>
            <consortium name="DOE Joint Genome Institute"/>
            <person name="Curtis B.A."/>
            <person name="Tanifuji G."/>
            <person name="Burki F."/>
            <person name="Gruber A."/>
            <person name="Irimia M."/>
            <person name="Maruyama S."/>
            <person name="Arias M.C."/>
            <person name="Ball S.G."/>
            <person name="Gile G.H."/>
            <person name="Hirakawa Y."/>
            <person name="Hopkins J.F."/>
            <person name="Kuo A."/>
            <person name="Rensing S.A."/>
            <person name="Schmutz J."/>
            <person name="Symeonidi A."/>
            <person name="Elias M."/>
            <person name="Eveleigh R.J."/>
            <person name="Herman E.K."/>
            <person name="Klute M.J."/>
            <person name="Nakayama T."/>
            <person name="Obornik M."/>
            <person name="Reyes-Prieto A."/>
            <person name="Armbrust E.V."/>
            <person name="Aves S.J."/>
            <person name="Beiko R.G."/>
            <person name="Coutinho P."/>
            <person name="Dacks J.B."/>
            <person name="Durnford D.G."/>
            <person name="Fast N.M."/>
            <person name="Green B.R."/>
            <person name="Grisdale C.J."/>
            <person name="Hempel F."/>
            <person name="Henrissat B."/>
            <person name="Hoppner M.P."/>
            <person name="Ishida K."/>
            <person name="Kim E."/>
            <person name="Koreny L."/>
            <person name="Kroth P.G."/>
            <person name="Liu Y."/>
            <person name="Malik S.B."/>
            <person name="Maier U.G."/>
            <person name="McRose D."/>
            <person name="Mock T."/>
            <person name="Neilson J.A."/>
            <person name="Onodera N.T."/>
            <person name="Poole A.M."/>
            <person name="Pritham E.J."/>
            <person name="Richards T.A."/>
            <person name="Rocap G."/>
            <person name="Roy S.W."/>
            <person name="Sarai C."/>
            <person name="Schaack S."/>
            <person name="Shirato S."/>
            <person name="Slamovits C.H."/>
            <person name="Spencer D.F."/>
            <person name="Suzuki S."/>
            <person name="Worden A.Z."/>
            <person name="Zauner S."/>
            <person name="Barry K."/>
            <person name="Bell C."/>
            <person name="Bharti A.K."/>
            <person name="Crow J.A."/>
            <person name="Grimwood J."/>
            <person name="Kramer R."/>
            <person name="Lindquist E."/>
            <person name="Lucas S."/>
            <person name="Salamov A."/>
            <person name="McFadden G.I."/>
            <person name="Lane C.E."/>
            <person name="Keeling P.J."/>
            <person name="Gray M.W."/>
            <person name="Grigoriev I.V."/>
            <person name="Archibald J.M."/>
        </authorList>
    </citation>
    <scope>NUCLEOTIDE SEQUENCE</scope>
    <source>
        <strain evidence="2 4">CCMP2712</strain>
    </source>
</reference>
<evidence type="ECO:0000313" key="2">
    <source>
        <dbReference type="EMBL" id="EKX55290.1"/>
    </source>
</evidence>
<evidence type="ECO:0000313" key="4">
    <source>
        <dbReference type="Proteomes" id="UP000011087"/>
    </source>
</evidence>
<reference evidence="4" key="2">
    <citation type="submission" date="2012-11" db="EMBL/GenBank/DDBJ databases">
        <authorList>
            <person name="Kuo A."/>
            <person name="Curtis B.A."/>
            <person name="Tanifuji G."/>
            <person name="Burki F."/>
            <person name="Gruber A."/>
            <person name="Irimia M."/>
            <person name="Maruyama S."/>
            <person name="Arias M.C."/>
            <person name="Ball S.G."/>
            <person name="Gile G.H."/>
            <person name="Hirakawa Y."/>
            <person name="Hopkins J.F."/>
            <person name="Rensing S.A."/>
            <person name="Schmutz J."/>
            <person name="Symeonidi A."/>
            <person name="Elias M."/>
            <person name="Eveleigh R.J."/>
            <person name="Herman E.K."/>
            <person name="Klute M.J."/>
            <person name="Nakayama T."/>
            <person name="Obornik M."/>
            <person name="Reyes-Prieto A."/>
            <person name="Armbrust E.V."/>
            <person name="Aves S.J."/>
            <person name="Beiko R.G."/>
            <person name="Coutinho P."/>
            <person name="Dacks J.B."/>
            <person name="Durnford D.G."/>
            <person name="Fast N.M."/>
            <person name="Green B.R."/>
            <person name="Grisdale C."/>
            <person name="Hempe F."/>
            <person name="Henrissat B."/>
            <person name="Hoppner M.P."/>
            <person name="Ishida K.-I."/>
            <person name="Kim E."/>
            <person name="Koreny L."/>
            <person name="Kroth P.G."/>
            <person name="Liu Y."/>
            <person name="Malik S.-B."/>
            <person name="Maier U.G."/>
            <person name="McRose D."/>
            <person name="Mock T."/>
            <person name="Neilson J.A."/>
            <person name="Onodera N.T."/>
            <person name="Poole A.M."/>
            <person name="Pritham E.J."/>
            <person name="Richards T.A."/>
            <person name="Rocap G."/>
            <person name="Roy S.W."/>
            <person name="Sarai C."/>
            <person name="Schaack S."/>
            <person name="Shirato S."/>
            <person name="Slamovits C.H."/>
            <person name="Spencer D.F."/>
            <person name="Suzuki S."/>
            <person name="Worden A.Z."/>
            <person name="Zauner S."/>
            <person name="Barry K."/>
            <person name="Bell C."/>
            <person name="Bharti A.K."/>
            <person name="Crow J.A."/>
            <person name="Grimwood J."/>
            <person name="Kramer R."/>
            <person name="Lindquist E."/>
            <person name="Lucas S."/>
            <person name="Salamov A."/>
            <person name="McFadden G.I."/>
            <person name="Lane C.E."/>
            <person name="Keeling P.J."/>
            <person name="Gray M.W."/>
            <person name="Grigoriev I.V."/>
            <person name="Archibald J.M."/>
        </authorList>
    </citation>
    <scope>NUCLEOTIDE SEQUENCE</scope>
    <source>
        <strain evidence="4">CCMP2712</strain>
    </source>
</reference>
<protein>
    <submittedName>
        <fullName evidence="2 3">Uncharacterized protein</fullName>
    </submittedName>
</protein>
<reference evidence="3" key="3">
    <citation type="submission" date="2016-03" db="UniProtKB">
        <authorList>
            <consortium name="EnsemblProtists"/>
        </authorList>
    </citation>
    <scope>IDENTIFICATION</scope>
</reference>
<dbReference type="RefSeq" id="XP_005842270.1">
    <property type="nucleotide sequence ID" value="XM_005842213.1"/>
</dbReference>
<dbReference type="EnsemblProtists" id="EKX55290">
    <property type="protein sequence ID" value="EKX55290"/>
    <property type="gene ID" value="GUITHDRAFT_131528"/>
</dbReference>
<proteinExistence type="predicted"/>
<name>L1K4C1_GUITC</name>
<dbReference type="GeneID" id="17311904"/>
<accession>L1K4C1</accession>
<dbReference type="EMBL" id="JH992965">
    <property type="protein sequence ID" value="EKX55290.1"/>
    <property type="molecule type" value="Genomic_DNA"/>
</dbReference>
<keyword evidence="1" id="KW-1133">Transmembrane helix</keyword>
<sequence>MAYAPPHSARQFNVVIPRADRHTQQKKQVLSIIPVMAIGLIATLCILHTAQWKGKTTVLFGAGEEAAEAHAIAKAAALGKDAVSAKLPPVSKDIMEEVEKAEKEQQGEMNVEKQFAMGEDSVSSDGHNGDLRKKAVSKKALHAQGLIQKSVAVHKKLAAKPAMVKASAKKLALHHIANNNVRAHLIKHKL</sequence>
<dbReference type="PaxDb" id="55529-EKX55290"/>
<organism evidence="2">
    <name type="scientific">Guillardia theta (strain CCMP2712)</name>
    <name type="common">Cryptophyte</name>
    <dbReference type="NCBI Taxonomy" id="905079"/>
    <lineage>
        <taxon>Eukaryota</taxon>
        <taxon>Cryptophyceae</taxon>
        <taxon>Pyrenomonadales</taxon>
        <taxon>Geminigeraceae</taxon>
        <taxon>Guillardia</taxon>
    </lineage>
</organism>
<dbReference type="Proteomes" id="UP000011087">
    <property type="component" value="Unassembled WGS sequence"/>
</dbReference>
<evidence type="ECO:0000256" key="1">
    <source>
        <dbReference type="SAM" id="Phobius"/>
    </source>
</evidence>